<dbReference type="InParanoid" id="A0A151Z9P3"/>
<proteinExistence type="predicted"/>
<dbReference type="Proteomes" id="UP000076078">
    <property type="component" value="Unassembled WGS sequence"/>
</dbReference>
<dbReference type="InterPro" id="IPR032675">
    <property type="entry name" value="LRR_dom_sf"/>
</dbReference>
<sequence length="640" mass="73548">MYENNQQQQQLQQQFRLPNVILKYILEISINFVNCYKNKKSCVFYELLDLYLIKLILISKEMTEHMIPKISYYSILYINELREYKFVLKWFNLGYRFSNIEFRVSLLFNSKYIKRSLYGFCKEEKKQISQSTSTTNNSNSSSSIGNVKPLLKFNTLLLDRVKPKKKPNLKCEEVLSSYLLNYSDLLRVKYTNPVNSTNLDCQIPNLQLVNATTTSFKELVLKVTDSSSIETVFGMIDKVIDKHQVTDLSLVLVDNITKDLPSDISMTSLFHDKHYIMKTLRHLHLHLNSPHRNEISQMKSLFGELFDQLVTVSLTHTTNNENHFSSFDHIIDLFIESRSIVSLSLSGFKTCASFSKIHQLICGNSSLASLSISCPLECDITHIELKSENILSFNTTLQNLTLDSSKSNNNEFDIQIQSSQYLWNHCKSLSRLAYTPPDFLMNSIVDLFPSSNGFKDRNTMVTLCLYITNDASNTLAQQRNLMLFSSLRLCENISQLELVVPQNANVVDITEYVVHILQSNHPTIRHLKASIYTGYTKDLWEGIAKNTTIESLHLGSNYSNWELNQFVLEHILVNNKTLLHLDFSTNPVADFKSITPVINANRTLLSLAMFKVDFEQTGVDIYSVISKSKKSPIMGWQFNT</sequence>
<organism evidence="1 2">
    <name type="scientific">Tieghemostelium lacteum</name>
    <name type="common">Slime mold</name>
    <name type="synonym">Dictyostelium lacteum</name>
    <dbReference type="NCBI Taxonomy" id="361077"/>
    <lineage>
        <taxon>Eukaryota</taxon>
        <taxon>Amoebozoa</taxon>
        <taxon>Evosea</taxon>
        <taxon>Eumycetozoa</taxon>
        <taxon>Dictyostelia</taxon>
        <taxon>Dictyosteliales</taxon>
        <taxon>Raperosteliaceae</taxon>
        <taxon>Tieghemostelium</taxon>
    </lineage>
</organism>
<gene>
    <name evidence="1" type="ORF">DLAC_09222</name>
</gene>
<evidence type="ECO:0000313" key="1">
    <source>
        <dbReference type="EMBL" id="KYQ90594.1"/>
    </source>
</evidence>
<dbReference type="Gene3D" id="3.80.10.10">
    <property type="entry name" value="Ribonuclease Inhibitor"/>
    <property type="match status" value="1"/>
</dbReference>
<evidence type="ECO:0000313" key="2">
    <source>
        <dbReference type="Proteomes" id="UP000076078"/>
    </source>
</evidence>
<accession>A0A151Z9P3</accession>
<keyword evidence="2" id="KW-1185">Reference proteome</keyword>
<dbReference type="SUPFAM" id="SSF52047">
    <property type="entry name" value="RNI-like"/>
    <property type="match status" value="2"/>
</dbReference>
<comment type="caution">
    <text evidence="1">The sequence shown here is derived from an EMBL/GenBank/DDBJ whole genome shotgun (WGS) entry which is preliminary data.</text>
</comment>
<dbReference type="AlphaFoldDB" id="A0A151Z9P3"/>
<name>A0A151Z9P3_TIELA</name>
<reference evidence="1 2" key="1">
    <citation type="submission" date="2015-12" db="EMBL/GenBank/DDBJ databases">
        <title>Dictyostelia acquired genes for synthesis and detection of signals that induce cell-type specialization by lateral gene transfer from prokaryotes.</title>
        <authorList>
            <person name="Gloeckner G."/>
            <person name="Schaap P."/>
        </authorList>
    </citation>
    <scope>NUCLEOTIDE SEQUENCE [LARGE SCALE GENOMIC DNA]</scope>
    <source>
        <strain evidence="1 2">TK</strain>
    </source>
</reference>
<dbReference type="EMBL" id="LODT01000037">
    <property type="protein sequence ID" value="KYQ90594.1"/>
    <property type="molecule type" value="Genomic_DNA"/>
</dbReference>
<protein>
    <submittedName>
        <fullName evidence="1">Uncharacterized protein</fullName>
    </submittedName>
</protein>